<keyword evidence="2" id="KW-1185">Reference proteome</keyword>
<protein>
    <submittedName>
        <fullName evidence="1">Uncharacterized protein DUF2521</fullName>
    </submittedName>
</protein>
<name>A0A4V3D4D8_9BACI</name>
<sequence length="137" mass="16614">MEERRLEKELFFERQVLQTLCLTDIEQSTRALFASFTTSEQLFEHTLVPFCTDVALESYLYGARFSRLHRVMSDRDIKRAWIKVENEVVAELLDFLLYWCAPASEESLVYSCEHYIDRWWSEGYLNGMRRWRLRLWK</sequence>
<evidence type="ECO:0000313" key="2">
    <source>
        <dbReference type="Proteomes" id="UP000295632"/>
    </source>
</evidence>
<dbReference type="EMBL" id="SNYJ01000023">
    <property type="protein sequence ID" value="TDQ34746.1"/>
    <property type="molecule type" value="Genomic_DNA"/>
</dbReference>
<dbReference type="Pfam" id="PF10730">
    <property type="entry name" value="DUF2521"/>
    <property type="match status" value="1"/>
</dbReference>
<evidence type="ECO:0000313" key="1">
    <source>
        <dbReference type="EMBL" id="TDQ34746.1"/>
    </source>
</evidence>
<proteinExistence type="predicted"/>
<dbReference type="AlphaFoldDB" id="A0A4V3D4D8"/>
<reference evidence="1 2" key="1">
    <citation type="submission" date="2019-03" db="EMBL/GenBank/DDBJ databases">
        <title>Genomic Encyclopedia of Type Strains, Phase IV (KMG-IV): sequencing the most valuable type-strain genomes for metagenomic binning, comparative biology and taxonomic classification.</title>
        <authorList>
            <person name="Goeker M."/>
        </authorList>
    </citation>
    <scope>NUCLEOTIDE SEQUENCE [LARGE SCALE GENOMIC DNA]</scope>
    <source>
        <strain evidence="1 2">DSM 28697</strain>
    </source>
</reference>
<dbReference type="InterPro" id="IPR019667">
    <property type="entry name" value="Uncharacterised_YbaK"/>
</dbReference>
<dbReference type="Proteomes" id="UP000295632">
    <property type="component" value="Unassembled WGS sequence"/>
</dbReference>
<organism evidence="1 2">
    <name type="scientific">Aureibacillus halotolerans</name>
    <dbReference type="NCBI Taxonomy" id="1508390"/>
    <lineage>
        <taxon>Bacteria</taxon>
        <taxon>Bacillati</taxon>
        <taxon>Bacillota</taxon>
        <taxon>Bacilli</taxon>
        <taxon>Bacillales</taxon>
        <taxon>Bacillaceae</taxon>
        <taxon>Aureibacillus</taxon>
    </lineage>
</organism>
<gene>
    <name evidence="1" type="ORF">EV213_12374</name>
</gene>
<accession>A0A4V3D4D8</accession>
<comment type="caution">
    <text evidence="1">The sequence shown here is derived from an EMBL/GenBank/DDBJ whole genome shotgun (WGS) entry which is preliminary data.</text>
</comment>